<name>A0A8X6IIF1_NEPPI</name>
<keyword evidence="3" id="KW-1185">Reference proteome</keyword>
<keyword evidence="1" id="KW-0732">Signal</keyword>
<comment type="caution">
    <text evidence="2">The sequence shown here is derived from an EMBL/GenBank/DDBJ whole genome shotgun (WGS) entry which is preliminary data.</text>
</comment>
<proteinExistence type="predicted"/>
<dbReference type="AlphaFoldDB" id="A0A8X6IIF1"/>
<accession>A0A8X6IIF1</accession>
<gene>
    <name evidence="2" type="primary">NCL1_47421</name>
    <name evidence="2" type="ORF">NPIL_585521</name>
</gene>
<sequence length="143" mass="16245">MNLLQAFVFPLVAVSSVIAIKGYPNDFIFPIVKANACVSRNGSQEMCDQYVQCGNDHFKNRLKDAFEKCRDKVYPNGFGKCNGDETLYISPEDQEKFETCFTKEVPERNDLTDEEAQGFRDYKDCVYKYGGTCSKILEDTSSL</sequence>
<feature type="chain" id="PRO_5036498589" evidence="1">
    <location>
        <begin position="20"/>
        <end position="143"/>
    </location>
</feature>
<organism evidence="2 3">
    <name type="scientific">Nephila pilipes</name>
    <name type="common">Giant wood spider</name>
    <name type="synonym">Nephila maculata</name>
    <dbReference type="NCBI Taxonomy" id="299642"/>
    <lineage>
        <taxon>Eukaryota</taxon>
        <taxon>Metazoa</taxon>
        <taxon>Ecdysozoa</taxon>
        <taxon>Arthropoda</taxon>
        <taxon>Chelicerata</taxon>
        <taxon>Arachnida</taxon>
        <taxon>Araneae</taxon>
        <taxon>Araneomorphae</taxon>
        <taxon>Entelegynae</taxon>
        <taxon>Araneoidea</taxon>
        <taxon>Nephilidae</taxon>
        <taxon>Nephila</taxon>
    </lineage>
</organism>
<evidence type="ECO:0000256" key="1">
    <source>
        <dbReference type="SAM" id="SignalP"/>
    </source>
</evidence>
<evidence type="ECO:0000313" key="3">
    <source>
        <dbReference type="Proteomes" id="UP000887013"/>
    </source>
</evidence>
<reference evidence="2" key="1">
    <citation type="submission" date="2020-08" db="EMBL/GenBank/DDBJ databases">
        <title>Multicomponent nature underlies the extraordinary mechanical properties of spider dragline silk.</title>
        <authorList>
            <person name="Kono N."/>
            <person name="Nakamura H."/>
            <person name="Mori M."/>
            <person name="Yoshida Y."/>
            <person name="Ohtoshi R."/>
            <person name="Malay A.D."/>
            <person name="Moran D.A.P."/>
            <person name="Tomita M."/>
            <person name="Numata K."/>
            <person name="Arakawa K."/>
        </authorList>
    </citation>
    <scope>NUCLEOTIDE SEQUENCE</scope>
</reference>
<protein>
    <submittedName>
        <fullName evidence="2">Uncharacterized protein</fullName>
    </submittedName>
</protein>
<feature type="signal peptide" evidence="1">
    <location>
        <begin position="1"/>
        <end position="19"/>
    </location>
</feature>
<dbReference type="EMBL" id="BMAW01044825">
    <property type="protein sequence ID" value="GFS46536.1"/>
    <property type="molecule type" value="Genomic_DNA"/>
</dbReference>
<dbReference type="Proteomes" id="UP000887013">
    <property type="component" value="Unassembled WGS sequence"/>
</dbReference>
<evidence type="ECO:0000313" key="2">
    <source>
        <dbReference type="EMBL" id="GFS46536.1"/>
    </source>
</evidence>